<dbReference type="eggNOG" id="KOG0752">
    <property type="taxonomic scope" value="Eukaryota"/>
</dbReference>
<dbReference type="InterPro" id="IPR002067">
    <property type="entry name" value="MCP"/>
</dbReference>
<feature type="transmembrane region" description="Helical" evidence="7">
    <location>
        <begin position="81"/>
        <end position="101"/>
    </location>
</feature>
<keyword evidence="3 6" id="KW-0812">Transmembrane</keyword>
<feature type="repeat" description="Solcar" evidence="6">
    <location>
        <begin position="16"/>
        <end position="108"/>
    </location>
</feature>
<gene>
    <name evidence="8" type="ORF">PFTANZ_02782</name>
</gene>
<feature type="transmembrane region" description="Helical" evidence="7">
    <location>
        <begin position="243"/>
        <end position="264"/>
    </location>
</feature>
<evidence type="ECO:0000313" key="9">
    <source>
        <dbReference type="Proteomes" id="UP000030708"/>
    </source>
</evidence>
<dbReference type="Pfam" id="PF00153">
    <property type="entry name" value="Mito_carr"/>
    <property type="match status" value="2"/>
</dbReference>
<keyword evidence="4" id="KW-0677">Repeat</keyword>
<organism evidence="8 9">
    <name type="scientific">Plasmodium falciparum Tanzania</name>
    <name type="common">2000708</name>
    <dbReference type="NCBI Taxonomy" id="1036725"/>
    <lineage>
        <taxon>Eukaryota</taxon>
        <taxon>Sar</taxon>
        <taxon>Alveolata</taxon>
        <taxon>Apicomplexa</taxon>
        <taxon>Aconoidasida</taxon>
        <taxon>Haemosporida</taxon>
        <taxon>Plasmodiidae</taxon>
        <taxon>Plasmodium</taxon>
        <taxon>Plasmodium (Laverania)</taxon>
    </lineage>
</organism>
<evidence type="ECO:0000256" key="1">
    <source>
        <dbReference type="ARBA" id="ARBA00004141"/>
    </source>
</evidence>
<accession>A0A024W6J0</accession>
<feature type="transmembrane region" description="Helical" evidence="7">
    <location>
        <begin position="122"/>
        <end position="139"/>
    </location>
</feature>
<dbReference type="EMBL" id="KI926412">
    <property type="protein sequence ID" value="ETW36519.1"/>
    <property type="molecule type" value="Genomic_DNA"/>
</dbReference>
<sequence length="655" mass="79460">MEIYYLKKKKKIKYKELFITTFLTHGGSNIISKLIISPLERIVLIKQIQPILFKNVLIEPSYTYRNIINSIRTNQGYTSFWWGYNASICNFLSFSFLRLLFHDQIKYNLSIENRKNYFMTNFSLLYFSSCLAASIAYPFDTVRNYMSLNHEIIKDKKKYARSVFLFIYDQIVRGKIRNLYCGYSLCLLNFIPYLLITSKLNEVFTKYFIDDNYEKNNYMSHDGSKRNNIKEEYNKLFKKTTNFFSYIALGVITGYVAQMVTYPLETYRRKYQYHVMYEQKFPNTLMHKRYLKNNTTTQHQHIFKKVCNLYRGFTLHSFKLIPEYFIFSCFFYYTYVIYMYYSNLVKDKRKCLNFIKVEKKYGGTSLLTKIGQAFNQEHLRNMKTKLDDVKKSSSPFFGTSMEGSNNIFKNFIDIFRKNNIIKDKLKINDSEKKEKEFYMFYVNSLMKYEGIFTYGKFQAFLKDLCDYFNIFSIKYKYKKKMNPQFEKLKKQYEVLNSFLPYELDNDDYKIFTKESKKYIAQAANVDIKFIDELLLFHDTLKTDRTWFYRRKVLKRNIPESFEAREMEAPYDRPVPKTYNYNIKEHSLEYDEFMKKHGRKLKFKQWNSKQHPWFRKNTSGRNRWATRPYTKQFPYLYYSRVPSHMYLSKNKPKISH</sequence>
<dbReference type="SUPFAM" id="SSF103506">
    <property type="entry name" value="Mitochondrial carrier"/>
    <property type="match status" value="1"/>
</dbReference>
<keyword evidence="5 6" id="KW-0472">Membrane</keyword>
<evidence type="ECO:0000313" key="8">
    <source>
        <dbReference type="EMBL" id="ETW36519.1"/>
    </source>
</evidence>
<keyword evidence="2" id="KW-0813">Transport</keyword>
<feature type="transmembrane region" description="Helical" evidence="7">
    <location>
        <begin position="324"/>
        <end position="341"/>
    </location>
</feature>
<dbReference type="AlphaFoldDB" id="A0A024W6J0"/>
<reference evidence="8 9" key="2">
    <citation type="submission" date="2013-02" db="EMBL/GenBank/DDBJ databases">
        <title>The Genome Sequence of Plasmodium falciparum Tanzania (2000708).</title>
        <authorList>
            <consortium name="The Broad Institute Genome Sequencing Platform"/>
            <consortium name="The Broad Institute Genome Sequencing Center for Infectious Disease"/>
            <person name="Neafsey D."/>
            <person name="Cheeseman I."/>
            <person name="Volkman S."/>
            <person name="Adams J."/>
            <person name="Walker B."/>
            <person name="Young S.K."/>
            <person name="Zeng Q."/>
            <person name="Gargeya S."/>
            <person name="Fitzgerald M."/>
            <person name="Haas B."/>
            <person name="Abouelleil A."/>
            <person name="Alvarado L."/>
            <person name="Arachchi H.M."/>
            <person name="Berlin A.M."/>
            <person name="Chapman S.B."/>
            <person name="Dewar J."/>
            <person name="Goldberg J."/>
            <person name="Griggs A."/>
            <person name="Gujja S."/>
            <person name="Hansen M."/>
            <person name="Howarth C."/>
            <person name="Imamovic A."/>
            <person name="Larimer J."/>
            <person name="McCowan C."/>
            <person name="Murphy C."/>
            <person name="Neiman D."/>
            <person name="Pearson M."/>
            <person name="Priest M."/>
            <person name="Roberts A."/>
            <person name="Saif S."/>
            <person name="Shea T."/>
            <person name="Sisk P."/>
            <person name="Sykes S."/>
            <person name="Wortman J."/>
            <person name="Nusbaum C."/>
            <person name="Birren B."/>
        </authorList>
    </citation>
    <scope>NUCLEOTIDE SEQUENCE [LARGE SCALE GENOMIC DNA]</scope>
    <source>
        <strain evidence="9">Tanzania (2000708)</strain>
    </source>
</reference>
<dbReference type="Gene3D" id="1.50.40.10">
    <property type="entry name" value="Mitochondrial carrier domain"/>
    <property type="match status" value="1"/>
</dbReference>
<dbReference type="Proteomes" id="UP000030708">
    <property type="component" value="Unassembled WGS sequence"/>
</dbReference>
<evidence type="ECO:0008006" key="10">
    <source>
        <dbReference type="Google" id="ProtNLM"/>
    </source>
</evidence>
<name>A0A024W6J0_PLAFA</name>
<comment type="subcellular location">
    <subcellularLocation>
        <location evidence="1">Membrane</location>
        <topology evidence="1">Multi-pass membrane protein</topology>
    </subcellularLocation>
</comment>
<proteinExistence type="predicted"/>
<dbReference type="InterPro" id="IPR023395">
    <property type="entry name" value="MCP_dom_sf"/>
</dbReference>
<dbReference type="InterPro" id="IPR018108">
    <property type="entry name" value="MCP_transmembrane"/>
</dbReference>
<dbReference type="GO" id="GO:0055085">
    <property type="term" value="P:transmembrane transport"/>
    <property type="evidence" value="ECO:0007669"/>
    <property type="project" value="InterPro"/>
</dbReference>
<evidence type="ECO:0000256" key="6">
    <source>
        <dbReference type="PROSITE-ProRule" id="PRU00282"/>
    </source>
</evidence>
<dbReference type="PANTHER" id="PTHR24089">
    <property type="entry name" value="SOLUTE CARRIER FAMILY 25"/>
    <property type="match status" value="1"/>
</dbReference>
<dbReference type="GO" id="GO:0016020">
    <property type="term" value="C:membrane"/>
    <property type="evidence" value="ECO:0007669"/>
    <property type="project" value="UniProtKB-SubCell"/>
</dbReference>
<protein>
    <recommendedName>
        <fullName evidence="10">Mitochondrial carrier protein</fullName>
    </recommendedName>
</protein>
<evidence type="ECO:0000256" key="4">
    <source>
        <dbReference type="ARBA" id="ARBA00022737"/>
    </source>
</evidence>
<reference evidence="8 9" key="1">
    <citation type="submission" date="2013-02" db="EMBL/GenBank/DDBJ databases">
        <title>The Genome Annotation of Plasmodium falciparum Tanzania (2000708).</title>
        <authorList>
            <consortium name="The Broad Institute Genome Sequencing Platform"/>
            <consortium name="The Broad Institute Genome Sequencing Center for Infectious Disease"/>
            <person name="Neafsey D."/>
            <person name="Hoffman S."/>
            <person name="Volkman S."/>
            <person name="Rosenthal P."/>
            <person name="Walker B."/>
            <person name="Young S.K."/>
            <person name="Zeng Q."/>
            <person name="Gargeya S."/>
            <person name="Fitzgerald M."/>
            <person name="Haas B."/>
            <person name="Abouelleil A."/>
            <person name="Allen A.W."/>
            <person name="Alvarado L."/>
            <person name="Arachchi H.M."/>
            <person name="Berlin A.M."/>
            <person name="Chapman S.B."/>
            <person name="Gainer-Dewar J."/>
            <person name="Goldberg J."/>
            <person name="Griggs A."/>
            <person name="Gujja S."/>
            <person name="Hansen M."/>
            <person name="Howarth C."/>
            <person name="Imamovic A."/>
            <person name="Ireland A."/>
            <person name="Larimer J."/>
            <person name="McCowan C."/>
            <person name="Murphy C."/>
            <person name="Pearson M."/>
            <person name="Poon T.W."/>
            <person name="Priest M."/>
            <person name="Roberts A."/>
            <person name="Saif S."/>
            <person name="Shea T."/>
            <person name="Sisk P."/>
            <person name="Sykes S."/>
            <person name="Wortman J."/>
            <person name="Nusbaum C."/>
            <person name="Birren B."/>
        </authorList>
    </citation>
    <scope>NUCLEOTIDE SEQUENCE [LARGE SCALE GENOMIC DNA]</scope>
    <source>
        <strain evidence="9">Tanzania (2000708)</strain>
    </source>
</reference>
<keyword evidence="7" id="KW-1133">Transmembrane helix</keyword>
<evidence type="ECO:0000256" key="5">
    <source>
        <dbReference type="ARBA" id="ARBA00023136"/>
    </source>
</evidence>
<evidence type="ECO:0000256" key="7">
    <source>
        <dbReference type="SAM" id="Phobius"/>
    </source>
</evidence>
<dbReference type="PROSITE" id="PS50920">
    <property type="entry name" value="SOLCAR"/>
    <property type="match status" value="1"/>
</dbReference>
<evidence type="ECO:0000256" key="3">
    <source>
        <dbReference type="ARBA" id="ARBA00022692"/>
    </source>
</evidence>
<dbReference type="FunFam" id="1.50.40.10:FF:000130">
    <property type="entry name" value="Putative ADP/ATP carrier protein"/>
    <property type="match status" value="1"/>
</dbReference>
<dbReference type="OrthoDB" id="418962at2759"/>
<dbReference type="PRINTS" id="PR00926">
    <property type="entry name" value="MITOCARRIER"/>
</dbReference>
<evidence type="ECO:0000256" key="2">
    <source>
        <dbReference type="ARBA" id="ARBA00022448"/>
    </source>
</evidence>